<evidence type="ECO:0000313" key="3">
    <source>
        <dbReference type="EMBL" id="CAG8712804.1"/>
    </source>
</evidence>
<dbReference type="EMBL" id="CAJVPZ010022726">
    <property type="protein sequence ID" value="CAG8712804.1"/>
    <property type="molecule type" value="Genomic_DNA"/>
</dbReference>
<protein>
    <submittedName>
        <fullName evidence="3">6758_t:CDS:1</fullName>
    </submittedName>
</protein>
<keyword evidence="4" id="KW-1185">Reference proteome</keyword>
<feature type="non-terminal residue" evidence="3">
    <location>
        <position position="135"/>
    </location>
</feature>
<dbReference type="Proteomes" id="UP000789396">
    <property type="component" value="Unassembled WGS sequence"/>
</dbReference>
<evidence type="ECO:0000313" key="4">
    <source>
        <dbReference type="Proteomes" id="UP000789396"/>
    </source>
</evidence>
<proteinExistence type="predicted"/>
<comment type="caution">
    <text evidence="3">The sequence shown here is derived from an EMBL/GenBank/DDBJ whole genome shotgun (WGS) entry which is preliminary data.</text>
</comment>
<feature type="chain" id="PRO_5040367922" evidence="2">
    <location>
        <begin position="20"/>
        <end position="135"/>
    </location>
</feature>
<organism evidence="3 4">
    <name type="scientific">Racocetra fulgida</name>
    <dbReference type="NCBI Taxonomy" id="60492"/>
    <lineage>
        <taxon>Eukaryota</taxon>
        <taxon>Fungi</taxon>
        <taxon>Fungi incertae sedis</taxon>
        <taxon>Mucoromycota</taxon>
        <taxon>Glomeromycotina</taxon>
        <taxon>Glomeromycetes</taxon>
        <taxon>Diversisporales</taxon>
        <taxon>Gigasporaceae</taxon>
        <taxon>Racocetra</taxon>
    </lineage>
</organism>
<sequence>MKYSTIIIALALLFAIVDARIGQEHNNAIKRLFKFKPGDGDIDGHLDDLSGGCNDALLNNAPPCGIQDYCDQMIDVAYHLAQSEKNTPEPGLRSLICKKEPRHFELKGLHFKQDPTKSSENKKPPFKPDEFSTLR</sequence>
<evidence type="ECO:0000256" key="2">
    <source>
        <dbReference type="SAM" id="SignalP"/>
    </source>
</evidence>
<feature type="region of interest" description="Disordered" evidence="1">
    <location>
        <begin position="108"/>
        <end position="135"/>
    </location>
</feature>
<reference evidence="3" key="1">
    <citation type="submission" date="2021-06" db="EMBL/GenBank/DDBJ databases">
        <authorList>
            <person name="Kallberg Y."/>
            <person name="Tangrot J."/>
            <person name="Rosling A."/>
        </authorList>
    </citation>
    <scope>NUCLEOTIDE SEQUENCE</scope>
    <source>
        <strain evidence="3">IN212</strain>
    </source>
</reference>
<gene>
    <name evidence="3" type="ORF">RFULGI_LOCUS10951</name>
</gene>
<accession>A0A9N9HYT2</accession>
<dbReference type="AlphaFoldDB" id="A0A9N9HYT2"/>
<evidence type="ECO:0000256" key="1">
    <source>
        <dbReference type="SAM" id="MobiDB-lite"/>
    </source>
</evidence>
<keyword evidence="2" id="KW-0732">Signal</keyword>
<name>A0A9N9HYT2_9GLOM</name>
<feature type="signal peptide" evidence="2">
    <location>
        <begin position="1"/>
        <end position="19"/>
    </location>
</feature>
<dbReference type="OrthoDB" id="2153847at2759"/>